<dbReference type="EMBL" id="DRBC01000408">
    <property type="protein sequence ID" value="HDN85438.1"/>
    <property type="molecule type" value="Genomic_DNA"/>
</dbReference>
<accession>A0A662DHL6</accession>
<gene>
    <name evidence="3" type="ORF">DRI96_02105</name>
    <name evidence="2" type="ORF">ENG47_06770</name>
</gene>
<dbReference type="EMBL" id="QMQB01000058">
    <property type="protein sequence ID" value="RLE14017.1"/>
    <property type="molecule type" value="Genomic_DNA"/>
</dbReference>
<dbReference type="Proteomes" id="UP000885660">
    <property type="component" value="Unassembled WGS sequence"/>
</dbReference>
<feature type="transmembrane region" description="Helical" evidence="1">
    <location>
        <begin position="6"/>
        <end position="30"/>
    </location>
</feature>
<name>A0A662DHL6_UNCAE</name>
<evidence type="ECO:0000313" key="4">
    <source>
        <dbReference type="Proteomes" id="UP000267654"/>
    </source>
</evidence>
<dbReference type="AlphaFoldDB" id="A0A662DHL6"/>
<proteinExistence type="predicted"/>
<reference evidence="3 4" key="1">
    <citation type="submission" date="2018-06" db="EMBL/GenBank/DDBJ databases">
        <title>Extensive metabolic versatility and redundancy in microbially diverse, dynamic hydrothermal sediments.</title>
        <authorList>
            <person name="Dombrowski N."/>
            <person name="Teske A."/>
            <person name="Baker B.J."/>
        </authorList>
    </citation>
    <scope>NUCLEOTIDE SEQUENCE [LARGE SCALE GENOMIC DNA]</scope>
    <source>
        <strain evidence="3">B19_G9</strain>
    </source>
</reference>
<keyword evidence="1" id="KW-1133">Transmembrane helix</keyword>
<keyword evidence="1" id="KW-0472">Membrane</keyword>
<sequence>MKNKAFTVVELLVAAGISLIILSIVFLIYIGAEKSFKFGQATLNTEANLRLAMDWLTRDIRAAKSISPDTVTLTIPPDTVTLTIPAETGDTTVSYSFDSGKLIRSKGESRPIAPVSVSINHPTGNTVTIVLHPPESSTPVLSSMVTMRNAR</sequence>
<keyword evidence="1" id="KW-0812">Transmembrane</keyword>
<comment type="caution">
    <text evidence="3">The sequence shown here is derived from an EMBL/GenBank/DDBJ whole genome shotgun (WGS) entry which is preliminary data.</text>
</comment>
<reference evidence="2" key="2">
    <citation type="journal article" date="2020" name="mSystems">
        <title>Genome- and Community-Level Interaction Insights into Carbon Utilization and Element Cycling Functions of Hydrothermarchaeota in Hydrothermal Sediment.</title>
        <authorList>
            <person name="Zhou Z."/>
            <person name="Liu Y."/>
            <person name="Xu W."/>
            <person name="Pan J."/>
            <person name="Luo Z.H."/>
            <person name="Li M."/>
        </authorList>
    </citation>
    <scope>NUCLEOTIDE SEQUENCE [LARGE SCALE GENOMIC DNA]</scope>
    <source>
        <strain evidence="2">HyVt-219</strain>
    </source>
</reference>
<protein>
    <recommendedName>
        <fullName evidence="5">Prepilin-type N-terminal cleavage/methylation domain-containing protein</fullName>
    </recommendedName>
</protein>
<dbReference type="Proteomes" id="UP000267654">
    <property type="component" value="Unassembled WGS sequence"/>
</dbReference>
<evidence type="ECO:0008006" key="5">
    <source>
        <dbReference type="Google" id="ProtNLM"/>
    </source>
</evidence>
<organism evidence="3 4">
    <name type="scientific">Aerophobetes bacterium</name>
    <dbReference type="NCBI Taxonomy" id="2030807"/>
    <lineage>
        <taxon>Bacteria</taxon>
        <taxon>Candidatus Aerophobota</taxon>
    </lineage>
</organism>
<evidence type="ECO:0000313" key="2">
    <source>
        <dbReference type="EMBL" id="HDN85438.1"/>
    </source>
</evidence>
<evidence type="ECO:0000313" key="3">
    <source>
        <dbReference type="EMBL" id="RLE14017.1"/>
    </source>
</evidence>
<evidence type="ECO:0000256" key="1">
    <source>
        <dbReference type="SAM" id="Phobius"/>
    </source>
</evidence>